<dbReference type="OrthoDB" id="3235114at2759"/>
<sequence>MAIDTNFQLKRRDISSDEADPSLSKGWSYFVEEEKFKSHLKEHLSKTQEKSSCSNHNAMNMAETKLLQGLAATGVGMVDCAWHNFKCPNGIGDLQKGEKYINIDYLFFSTLRNNCHNVLNMSYDIACQWHKNLQSRMELLPKSHHLSYLRIFIRFFVPKFHLPAHIKKCQTMFSFNFTHFVGCMDGEAPEHGWSNIHLVASSTKAMGPSCRRDTLDDHFRDWNWKKVIGLGTHLVHKMQEAVIEKADHEAAFQEFNTAISSDHRPAWTVKMEKWEENPNDMSVTNPLESKSILCLKLVEMEAEELTCGIHLSLHPDISQSVLIMSGLDLEEEQRCVRAVSEAMGLHVSDIQKGTLTRMRNVLRCKIEMWRSAQVLYIPAIQILATTVISDSRQPFENTEDIYLMPRPMMCSKSFNSAFEWVRGQGSNTRVQNALAVCMHGKWHKVGWRVRLQDLKDEDVKPLVDPFSTETEGRHYLTWIWMMMGIDTGCDGGDMDGIHVEWCKSRARAMCWEEEVELLQEEMQRVLQFFDWQANWWDEQQDQIIWTHPMTARITL</sequence>
<keyword evidence="2" id="KW-1185">Reference proteome</keyword>
<name>A0A0D0A7B7_9AGAM</name>
<reference evidence="2" key="2">
    <citation type="submission" date="2015-01" db="EMBL/GenBank/DDBJ databases">
        <title>Evolutionary Origins and Diversification of the Mycorrhizal Mutualists.</title>
        <authorList>
            <consortium name="DOE Joint Genome Institute"/>
            <consortium name="Mycorrhizal Genomics Consortium"/>
            <person name="Kohler A."/>
            <person name="Kuo A."/>
            <person name="Nagy L.G."/>
            <person name="Floudas D."/>
            <person name="Copeland A."/>
            <person name="Barry K.W."/>
            <person name="Cichocki N."/>
            <person name="Veneault-Fourrey C."/>
            <person name="LaButti K."/>
            <person name="Lindquist E.A."/>
            <person name="Lipzen A."/>
            <person name="Lundell T."/>
            <person name="Morin E."/>
            <person name="Murat C."/>
            <person name="Riley R."/>
            <person name="Ohm R."/>
            <person name="Sun H."/>
            <person name="Tunlid A."/>
            <person name="Henrissat B."/>
            <person name="Grigoriev I.V."/>
            <person name="Hibbett D.S."/>
            <person name="Martin F."/>
        </authorList>
    </citation>
    <scope>NUCLEOTIDE SEQUENCE [LARGE SCALE GENOMIC DNA]</scope>
    <source>
        <strain evidence="2">UH-Slu-Lm8-n1</strain>
    </source>
</reference>
<dbReference type="AlphaFoldDB" id="A0A0D0A7B7"/>
<evidence type="ECO:0000313" key="2">
    <source>
        <dbReference type="Proteomes" id="UP000054485"/>
    </source>
</evidence>
<dbReference type="PANTHER" id="PTHR33104:SF2">
    <property type="entry name" value="CXC3 LIKE CYSTEINE CLUSTER DOMAIN-CONTAINING PROTEIN"/>
    <property type="match status" value="1"/>
</dbReference>
<dbReference type="HOGENOM" id="CLU_003703_13_3_1"/>
<evidence type="ECO:0008006" key="3">
    <source>
        <dbReference type="Google" id="ProtNLM"/>
    </source>
</evidence>
<dbReference type="InParanoid" id="A0A0D0A7B7"/>
<dbReference type="Proteomes" id="UP000054485">
    <property type="component" value="Unassembled WGS sequence"/>
</dbReference>
<organism evidence="1 2">
    <name type="scientific">Suillus luteus UH-Slu-Lm8-n1</name>
    <dbReference type="NCBI Taxonomy" id="930992"/>
    <lineage>
        <taxon>Eukaryota</taxon>
        <taxon>Fungi</taxon>
        <taxon>Dikarya</taxon>
        <taxon>Basidiomycota</taxon>
        <taxon>Agaricomycotina</taxon>
        <taxon>Agaricomycetes</taxon>
        <taxon>Agaricomycetidae</taxon>
        <taxon>Boletales</taxon>
        <taxon>Suillineae</taxon>
        <taxon>Suillaceae</taxon>
        <taxon>Suillus</taxon>
    </lineage>
</organism>
<evidence type="ECO:0000313" key="1">
    <source>
        <dbReference type="EMBL" id="KIK34019.1"/>
    </source>
</evidence>
<protein>
    <recommendedName>
        <fullName evidence="3">CxC2-like cysteine cluster KDZ transposase-associated domain-containing protein</fullName>
    </recommendedName>
</protein>
<reference evidence="1 2" key="1">
    <citation type="submission" date="2014-04" db="EMBL/GenBank/DDBJ databases">
        <authorList>
            <consortium name="DOE Joint Genome Institute"/>
            <person name="Kuo A."/>
            <person name="Ruytinx J."/>
            <person name="Rineau F."/>
            <person name="Colpaert J."/>
            <person name="Kohler A."/>
            <person name="Nagy L.G."/>
            <person name="Floudas D."/>
            <person name="Copeland A."/>
            <person name="Barry K.W."/>
            <person name="Cichocki N."/>
            <person name="Veneault-Fourrey C."/>
            <person name="LaButti K."/>
            <person name="Lindquist E.A."/>
            <person name="Lipzen A."/>
            <person name="Lundell T."/>
            <person name="Morin E."/>
            <person name="Murat C."/>
            <person name="Sun H."/>
            <person name="Tunlid A."/>
            <person name="Henrissat B."/>
            <person name="Grigoriev I.V."/>
            <person name="Hibbett D.S."/>
            <person name="Martin F."/>
            <person name="Nordberg H.P."/>
            <person name="Cantor M.N."/>
            <person name="Hua S.X."/>
        </authorList>
    </citation>
    <scope>NUCLEOTIDE SEQUENCE [LARGE SCALE GENOMIC DNA]</scope>
    <source>
        <strain evidence="1 2">UH-Slu-Lm8-n1</strain>
    </source>
</reference>
<gene>
    <name evidence="1" type="ORF">CY34DRAFT_18005</name>
</gene>
<dbReference type="PANTHER" id="PTHR33104">
    <property type="entry name" value="SI:DKEY-29D5.2"/>
    <property type="match status" value="1"/>
</dbReference>
<dbReference type="STRING" id="930992.A0A0D0A7B7"/>
<accession>A0A0D0A7B7</accession>
<dbReference type="Pfam" id="PF18758">
    <property type="entry name" value="KDZ"/>
    <property type="match status" value="1"/>
</dbReference>
<dbReference type="InterPro" id="IPR040521">
    <property type="entry name" value="KDZ"/>
</dbReference>
<dbReference type="EMBL" id="KN835824">
    <property type="protein sequence ID" value="KIK34019.1"/>
    <property type="molecule type" value="Genomic_DNA"/>
</dbReference>
<proteinExistence type="predicted"/>